<dbReference type="PROSITE" id="PS51186">
    <property type="entry name" value="GNAT"/>
    <property type="match status" value="1"/>
</dbReference>
<dbReference type="GO" id="GO:0016747">
    <property type="term" value="F:acyltransferase activity, transferring groups other than amino-acyl groups"/>
    <property type="evidence" value="ECO:0007669"/>
    <property type="project" value="InterPro"/>
</dbReference>
<dbReference type="InterPro" id="IPR000182">
    <property type="entry name" value="GNAT_dom"/>
</dbReference>
<keyword evidence="2" id="KW-0012">Acyltransferase</keyword>
<evidence type="ECO:0000313" key="5">
    <source>
        <dbReference type="Proteomes" id="UP000823854"/>
    </source>
</evidence>
<accession>A0A9D2PYL2</accession>
<comment type="caution">
    <text evidence="4">The sequence shown here is derived from an EMBL/GenBank/DDBJ whole genome shotgun (WGS) entry which is preliminary data.</text>
</comment>
<dbReference type="Pfam" id="PF00583">
    <property type="entry name" value="Acetyltransf_1"/>
    <property type="match status" value="1"/>
</dbReference>
<dbReference type="SUPFAM" id="SSF55729">
    <property type="entry name" value="Acyl-CoA N-acyltransferases (Nat)"/>
    <property type="match status" value="1"/>
</dbReference>
<dbReference type="EMBL" id="DWWC01000030">
    <property type="protein sequence ID" value="HJC68360.1"/>
    <property type="molecule type" value="Genomic_DNA"/>
</dbReference>
<dbReference type="AlphaFoldDB" id="A0A9D2PYL2"/>
<dbReference type="InterPro" id="IPR050832">
    <property type="entry name" value="Bact_Acetyltransf"/>
</dbReference>
<evidence type="ECO:0000256" key="1">
    <source>
        <dbReference type="ARBA" id="ARBA00022679"/>
    </source>
</evidence>
<dbReference type="InterPro" id="IPR016181">
    <property type="entry name" value="Acyl_CoA_acyltransferase"/>
</dbReference>
<dbReference type="Gene3D" id="3.40.630.30">
    <property type="match status" value="1"/>
</dbReference>
<sequence length="284" mass="31351">MLMTSRDVDPQAVLDLIVRHQQSPGTACAYLGTDPQEIRHDLEELDQHWLETVRVAVAEDGRVLGAAVIEWDEDLGRSWVHGPWVEEGSWREHSPALLAAVTELAPVAHHEMYAGLAHEGMAWLADRCGWQAGEGNVELTRTAPAPTGPVDPGLRPADDADEAVVRELHEREFPGTYADTAELLDPGSRYSTWVLAPEGEVLGYVAFQRQEESTAYVDFIAVHPGARRSGVGQRLIDGAHQVSGRERLALTVDEHRPGARAFYDALGFRVEAETRPYRLRPSDA</sequence>
<feature type="domain" description="N-acetyltransferase" evidence="3">
    <location>
        <begin position="152"/>
        <end position="284"/>
    </location>
</feature>
<dbReference type="CDD" id="cd04301">
    <property type="entry name" value="NAT_SF"/>
    <property type="match status" value="1"/>
</dbReference>
<gene>
    <name evidence="4" type="ORF">H9932_01610</name>
</gene>
<organism evidence="4 5">
    <name type="scientific">Candidatus Brachybacterium intestinipullorum</name>
    <dbReference type="NCBI Taxonomy" id="2838512"/>
    <lineage>
        <taxon>Bacteria</taxon>
        <taxon>Bacillati</taxon>
        <taxon>Actinomycetota</taxon>
        <taxon>Actinomycetes</taxon>
        <taxon>Micrococcales</taxon>
        <taxon>Dermabacteraceae</taxon>
        <taxon>Brachybacterium</taxon>
    </lineage>
</organism>
<proteinExistence type="predicted"/>
<evidence type="ECO:0000256" key="2">
    <source>
        <dbReference type="ARBA" id="ARBA00023315"/>
    </source>
</evidence>
<dbReference type="Proteomes" id="UP000823854">
    <property type="component" value="Unassembled WGS sequence"/>
</dbReference>
<keyword evidence="1" id="KW-0808">Transferase</keyword>
<evidence type="ECO:0000313" key="4">
    <source>
        <dbReference type="EMBL" id="HJC68360.1"/>
    </source>
</evidence>
<reference evidence="4" key="1">
    <citation type="journal article" date="2021" name="PeerJ">
        <title>Extensive microbial diversity within the chicken gut microbiome revealed by metagenomics and culture.</title>
        <authorList>
            <person name="Gilroy R."/>
            <person name="Ravi A."/>
            <person name="Getino M."/>
            <person name="Pursley I."/>
            <person name="Horton D.L."/>
            <person name="Alikhan N.F."/>
            <person name="Baker D."/>
            <person name="Gharbi K."/>
            <person name="Hall N."/>
            <person name="Watson M."/>
            <person name="Adriaenssens E.M."/>
            <person name="Foster-Nyarko E."/>
            <person name="Jarju S."/>
            <person name="Secka A."/>
            <person name="Antonio M."/>
            <person name="Oren A."/>
            <person name="Chaudhuri R.R."/>
            <person name="La Ragione R."/>
            <person name="Hildebrand F."/>
            <person name="Pallen M.J."/>
        </authorList>
    </citation>
    <scope>NUCLEOTIDE SEQUENCE</scope>
    <source>
        <strain evidence="4">CHK130-7132</strain>
    </source>
</reference>
<protein>
    <submittedName>
        <fullName evidence="4">GNAT family N-acetyltransferase</fullName>
    </submittedName>
</protein>
<reference evidence="4" key="2">
    <citation type="submission" date="2021-04" db="EMBL/GenBank/DDBJ databases">
        <authorList>
            <person name="Gilroy R."/>
        </authorList>
    </citation>
    <scope>NUCLEOTIDE SEQUENCE</scope>
    <source>
        <strain evidence="4">CHK130-7132</strain>
    </source>
</reference>
<name>A0A9D2PYL2_9MICO</name>
<dbReference type="PANTHER" id="PTHR43877">
    <property type="entry name" value="AMINOALKYLPHOSPHONATE N-ACETYLTRANSFERASE-RELATED-RELATED"/>
    <property type="match status" value="1"/>
</dbReference>
<evidence type="ECO:0000259" key="3">
    <source>
        <dbReference type="PROSITE" id="PS51186"/>
    </source>
</evidence>